<evidence type="ECO:0000313" key="3">
    <source>
        <dbReference type="Proteomes" id="UP001341840"/>
    </source>
</evidence>
<accession>A0ABU6QT34</accession>
<keyword evidence="3" id="KW-1185">Reference proteome</keyword>
<protein>
    <recommendedName>
        <fullName evidence="1">DUF7731 domain-containing protein</fullName>
    </recommendedName>
</protein>
<name>A0ABU6QT34_9FABA</name>
<evidence type="ECO:0000259" key="1">
    <source>
        <dbReference type="Pfam" id="PF24865"/>
    </source>
</evidence>
<sequence>MHLLFSLLCLDHRNQALRVITTNVILFILISSSKPPFHAPESVVMALAPIFVALLSIAMFCCNSHGQLQEESIAKVLSCFDNNLIYSECNEAYRLNPSGNINIPMEATDIFCSGPCLSETQLVLNCIDDILSNFVFYNKATLQQMRNALNDGCSFARERGNFNLGDYIGEETNNAYKFPTWIRFYLFILGLVVVHVM</sequence>
<comment type="caution">
    <text evidence="2">The sequence shown here is derived from an EMBL/GenBank/DDBJ whole genome shotgun (WGS) entry which is preliminary data.</text>
</comment>
<dbReference type="PANTHER" id="PTHR34366">
    <property type="entry name" value="OS07G0289901 PROTEIN-RELATED"/>
    <property type="match status" value="1"/>
</dbReference>
<organism evidence="2 3">
    <name type="scientific">Stylosanthes scabra</name>
    <dbReference type="NCBI Taxonomy" id="79078"/>
    <lineage>
        <taxon>Eukaryota</taxon>
        <taxon>Viridiplantae</taxon>
        <taxon>Streptophyta</taxon>
        <taxon>Embryophyta</taxon>
        <taxon>Tracheophyta</taxon>
        <taxon>Spermatophyta</taxon>
        <taxon>Magnoliopsida</taxon>
        <taxon>eudicotyledons</taxon>
        <taxon>Gunneridae</taxon>
        <taxon>Pentapetalae</taxon>
        <taxon>rosids</taxon>
        <taxon>fabids</taxon>
        <taxon>Fabales</taxon>
        <taxon>Fabaceae</taxon>
        <taxon>Papilionoideae</taxon>
        <taxon>50 kb inversion clade</taxon>
        <taxon>dalbergioids sensu lato</taxon>
        <taxon>Dalbergieae</taxon>
        <taxon>Pterocarpus clade</taxon>
        <taxon>Stylosanthes</taxon>
    </lineage>
</organism>
<dbReference type="Proteomes" id="UP001341840">
    <property type="component" value="Unassembled WGS sequence"/>
</dbReference>
<feature type="domain" description="DUF7731" evidence="1">
    <location>
        <begin position="71"/>
        <end position="167"/>
    </location>
</feature>
<gene>
    <name evidence="2" type="ORF">PIB30_081814</name>
</gene>
<dbReference type="Pfam" id="PF24865">
    <property type="entry name" value="DUF7731"/>
    <property type="match status" value="1"/>
</dbReference>
<proteinExistence type="predicted"/>
<dbReference type="EMBL" id="JASCZI010001236">
    <property type="protein sequence ID" value="MED6114597.1"/>
    <property type="molecule type" value="Genomic_DNA"/>
</dbReference>
<reference evidence="2 3" key="1">
    <citation type="journal article" date="2023" name="Plants (Basel)">
        <title>Bridging the Gap: Combining Genomics and Transcriptomics Approaches to Understand Stylosanthes scabra, an Orphan Legume from the Brazilian Caatinga.</title>
        <authorList>
            <person name="Ferreira-Neto J.R.C."/>
            <person name="da Silva M.D."/>
            <person name="Binneck E."/>
            <person name="de Melo N.F."/>
            <person name="da Silva R.H."/>
            <person name="de Melo A.L.T.M."/>
            <person name="Pandolfi V."/>
            <person name="Bustamante F.O."/>
            <person name="Brasileiro-Vidal A.C."/>
            <person name="Benko-Iseppon A.M."/>
        </authorList>
    </citation>
    <scope>NUCLEOTIDE SEQUENCE [LARGE SCALE GENOMIC DNA]</scope>
    <source>
        <tissue evidence="2">Leaves</tissue>
    </source>
</reference>
<evidence type="ECO:0000313" key="2">
    <source>
        <dbReference type="EMBL" id="MED6114597.1"/>
    </source>
</evidence>
<dbReference type="InterPro" id="IPR056633">
    <property type="entry name" value="DUF7731"/>
</dbReference>
<dbReference type="PANTHER" id="PTHR34366:SF8">
    <property type="entry name" value="TRANSMEMBRANE PROTEIN"/>
    <property type="match status" value="1"/>
</dbReference>